<protein>
    <submittedName>
        <fullName evidence="2">Uncharacterized protein</fullName>
    </submittedName>
</protein>
<evidence type="ECO:0000313" key="3">
    <source>
        <dbReference type="Proteomes" id="UP001501371"/>
    </source>
</evidence>
<feature type="region of interest" description="Disordered" evidence="1">
    <location>
        <begin position="98"/>
        <end position="122"/>
    </location>
</feature>
<proteinExistence type="predicted"/>
<comment type="caution">
    <text evidence="2">The sequence shown here is derived from an EMBL/GenBank/DDBJ whole genome shotgun (WGS) entry which is preliminary data.</text>
</comment>
<evidence type="ECO:0000313" key="2">
    <source>
        <dbReference type="EMBL" id="GAA1151046.1"/>
    </source>
</evidence>
<reference evidence="2 3" key="1">
    <citation type="journal article" date="2019" name="Int. J. Syst. Evol. Microbiol.">
        <title>The Global Catalogue of Microorganisms (GCM) 10K type strain sequencing project: providing services to taxonomists for standard genome sequencing and annotation.</title>
        <authorList>
            <consortium name="The Broad Institute Genomics Platform"/>
            <consortium name="The Broad Institute Genome Sequencing Center for Infectious Disease"/>
            <person name="Wu L."/>
            <person name="Ma J."/>
        </authorList>
    </citation>
    <scope>NUCLEOTIDE SEQUENCE [LARGE SCALE GENOMIC DNA]</scope>
    <source>
        <strain evidence="2 3">JCM 12696</strain>
    </source>
</reference>
<dbReference type="RefSeq" id="WP_344268912.1">
    <property type="nucleotide sequence ID" value="NZ_BAAAKV010000002.1"/>
</dbReference>
<accession>A0ABN1UJC4</accession>
<dbReference type="Proteomes" id="UP001501371">
    <property type="component" value="Unassembled WGS sequence"/>
</dbReference>
<dbReference type="EMBL" id="BAAAKV010000002">
    <property type="protein sequence ID" value="GAA1151046.1"/>
    <property type="molecule type" value="Genomic_DNA"/>
</dbReference>
<organism evidence="2 3">
    <name type="scientific">Streptomyces hebeiensis</name>
    <dbReference type="NCBI Taxonomy" id="229486"/>
    <lineage>
        <taxon>Bacteria</taxon>
        <taxon>Bacillati</taxon>
        <taxon>Actinomycetota</taxon>
        <taxon>Actinomycetes</taxon>
        <taxon>Kitasatosporales</taxon>
        <taxon>Streptomycetaceae</taxon>
        <taxon>Streptomyces</taxon>
    </lineage>
</organism>
<gene>
    <name evidence="2" type="ORF">GCM10009654_03010</name>
</gene>
<evidence type="ECO:0000256" key="1">
    <source>
        <dbReference type="SAM" id="MobiDB-lite"/>
    </source>
</evidence>
<keyword evidence="3" id="KW-1185">Reference proteome</keyword>
<name>A0ABN1UJC4_9ACTN</name>
<sequence>MNQDNDPMPRLPLPADSLRLLPWATPDGKPCFLRTDDTTSVLSRLADLLETAQTTSGTEVLAGAKAVLADRTAGSRELRFALVRMTEALADVLRVAESRAGRLPPSAPDRNDGPELPAEAFG</sequence>